<dbReference type="Pfam" id="PF15227">
    <property type="entry name" value="zf-C3HC4_4"/>
    <property type="match status" value="1"/>
</dbReference>
<name>A0A8C3DN90_CORMO</name>
<dbReference type="Gene3D" id="3.30.40.10">
    <property type="entry name" value="Zinc/RING finger domain, C3HC4 (zinc finger)"/>
    <property type="match status" value="1"/>
</dbReference>
<dbReference type="PROSITE" id="PS50089">
    <property type="entry name" value="ZF_RING_2"/>
    <property type="match status" value="1"/>
</dbReference>
<dbReference type="SUPFAM" id="SSF57850">
    <property type="entry name" value="RING/U-box"/>
    <property type="match status" value="1"/>
</dbReference>
<keyword evidence="2" id="KW-1185">Reference proteome</keyword>
<dbReference type="PANTHER" id="PTHR25465">
    <property type="entry name" value="B-BOX DOMAIN CONTAINING"/>
    <property type="match status" value="1"/>
</dbReference>
<dbReference type="InterPro" id="IPR051051">
    <property type="entry name" value="E3_ubiq-ligase_TRIM/RNF"/>
</dbReference>
<protein>
    <submittedName>
        <fullName evidence="1">Uncharacterized protein</fullName>
    </submittedName>
</protein>
<reference evidence="1" key="2">
    <citation type="submission" date="2025-08" db="UniProtKB">
        <authorList>
            <consortium name="Ensembl"/>
        </authorList>
    </citation>
    <scope>IDENTIFICATION</scope>
</reference>
<evidence type="ECO:0000313" key="1">
    <source>
        <dbReference type="Ensembl" id="ENSCMUP00000009244.2"/>
    </source>
</evidence>
<accession>A0A8U7NIL9</accession>
<dbReference type="InterPro" id="IPR001841">
    <property type="entry name" value="Znf_RING"/>
</dbReference>
<dbReference type="Ensembl" id="ENSCMUT00000009945.2">
    <property type="protein sequence ID" value="ENSCMUP00000009244.2"/>
    <property type="gene ID" value="ENSCMUG00000005934.2"/>
</dbReference>
<evidence type="ECO:0000313" key="2">
    <source>
        <dbReference type="Proteomes" id="UP000694553"/>
    </source>
</evidence>
<dbReference type="InterPro" id="IPR013083">
    <property type="entry name" value="Znf_RING/FYVE/PHD"/>
</dbReference>
<dbReference type="PROSITE" id="PS00518">
    <property type="entry name" value="ZF_RING_1"/>
    <property type="match status" value="1"/>
</dbReference>
<accession>A0A8C3DN90</accession>
<organism evidence="1 2">
    <name type="scientific">Corvus moneduloides</name>
    <name type="common">New Caledonian crow</name>
    <dbReference type="NCBI Taxonomy" id="1196302"/>
    <lineage>
        <taxon>Eukaryota</taxon>
        <taxon>Metazoa</taxon>
        <taxon>Chordata</taxon>
        <taxon>Craniata</taxon>
        <taxon>Vertebrata</taxon>
        <taxon>Euteleostomi</taxon>
        <taxon>Archelosauria</taxon>
        <taxon>Archosauria</taxon>
        <taxon>Dinosauria</taxon>
        <taxon>Saurischia</taxon>
        <taxon>Theropoda</taxon>
        <taxon>Coelurosauria</taxon>
        <taxon>Aves</taxon>
        <taxon>Neognathae</taxon>
        <taxon>Neoaves</taxon>
        <taxon>Telluraves</taxon>
        <taxon>Australaves</taxon>
        <taxon>Passeriformes</taxon>
        <taxon>Corvoidea</taxon>
        <taxon>Corvidae</taxon>
        <taxon>Corvus</taxon>
    </lineage>
</organism>
<dbReference type="Gene3D" id="4.10.830.40">
    <property type="match status" value="1"/>
</dbReference>
<reference evidence="2" key="1">
    <citation type="submission" date="2019-10" db="EMBL/GenBank/DDBJ databases">
        <title>Corvus moneduloides (New Caledonian crow) genome, bCorMon1, primary haplotype.</title>
        <authorList>
            <person name="Rutz C."/>
            <person name="Fungtammasan C."/>
            <person name="Mountcastle J."/>
            <person name="Formenti G."/>
            <person name="Chow W."/>
            <person name="Howe K."/>
            <person name="Steele M.P."/>
            <person name="Fernandes J."/>
            <person name="Gilbert M.T.P."/>
            <person name="Fedrigo O."/>
            <person name="Jarvis E.D."/>
            <person name="Gemmell N."/>
        </authorList>
    </citation>
    <scope>NUCLEOTIDE SEQUENCE [LARGE SCALE GENOMIC DNA]</scope>
</reference>
<dbReference type="InterPro" id="IPR017907">
    <property type="entry name" value="Znf_RING_CS"/>
</dbReference>
<reference evidence="1" key="3">
    <citation type="submission" date="2025-09" db="UniProtKB">
        <authorList>
            <consortium name="Ensembl"/>
        </authorList>
    </citation>
    <scope>IDENTIFICATION</scope>
</reference>
<dbReference type="Proteomes" id="UP000694553">
    <property type="component" value="Unassembled WGS sequence"/>
</dbReference>
<proteinExistence type="predicted"/>
<sequence>MEIPLSCSAELTCPICLGLYRDPVSLNCGHSFCRQCIKNMLGAQQHSQGPYTCPMCRVHLGPTVELQNNFQLGNIVEAFQASASKRQEDEGSEKGKTRVVPCEYCLDGFQEAVKTCVVCNVSLYMNCKLTSSPKLHIRIAGLPSRSGMCGTVAISPAPQTAIHCCLSFCQVKLPDTMTELQDSKSDLDTALEELQKCENQVKVGIQIMTNSEHLSFTVSRQ</sequence>
<dbReference type="PANTHER" id="PTHR25465:SF77">
    <property type="entry name" value="E3 UBIQUITIN_ISG15 LIGASE TRIM25"/>
    <property type="match status" value="1"/>
</dbReference>
<dbReference type="SMART" id="SM00184">
    <property type="entry name" value="RING"/>
    <property type="match status" value="1"/>
</dbReference>
<dbReference type="AlphaFoldDB" id="A0A8C3DN90"/>